<evidence type="ECO:0000313" key="1">
    <source>
        <dbReference type="EMBL" id="WXB03990.1"/>
    </source>
</evidence>
<dbReference type="InterPro" id="IPR011067">
    <property type="entry name" value="Plasmid_toxin/cell-grow_inhib"/>
</dbReference>
<dbReference type="Gene3D" id="2.30.30.110">
    <property type="match status" value="1"/>
</dbReference>
<dbReference type="Proteomes" id="UP001374803">
    <property type="component" value="Chromosome"/>
</dbReference>
<name>A0ABZ2L454_9BACT</name>
<dbReference type="EMBL" id="CP089983">
    <property type="protein sequence ID" value="WXB03990.1"/>
    <property type="molecule type" value="Genomic_DNA"/>
</dbReference>
<sequence length="114" mass="12508">MASRGDVLVSRRRLGFSGPGRDERFVVLQADGFEPLLDTVLVAPLDEVRSVYERDPMAVRISAQEAGTATDRVVLPANLSSVRLVRFEQDVVGRLKQESMGAIETAIRVLLALD</sequence>
<gene>
    <name evidence="1" type="ORF">LVJ94_44675</name>
</gene>
<dbReference type="RefSeq" id="WP_394833624.1">
    <property type="nucleotide sequence ID" value="NZ_CP089929.1"/>
</dbReference>
<dbReference type="Pfam" id="PF02452">
    <property type="entry name" value="PemK_toxin"/>
    <property type="match status" value="1"/>
</dbReference>
<dbReference type="InterPro" id="IPR003477">
    <property type="entry name" value="PemK-like"/>
</dbReference>
<evidence type="ECO:0000313" key="2">
    <source>
        <dbReference type="Proteomes" id="UP001374803"/>
    </source>
</evidence>
<protein>
    <submittedName>
        <fullName evidence="1">Type II toxin-antitoxin system PemK/MazF family toxin</fullName>
    </submittedName>
</protein>
<keyword evidence="2" id="KW-1185">Reference proteome</keyword>
<proteinExistence type="predicted"/>
<organism evidence="1 2">
    <name type="scientific">Pendulispora rubella</name>
    <dbReference type="NCBI Taxonomy" id="2741070"/>
    <lineage>
        <taxon>Bacteria</taxon>
        <taxon>Pseudomonadati</taxon>
        <taxon>Myxococcota</taxon>
        <taxon>Myxococcia</taxon>
        <taxon>Myxococcales</taxon>
        <taxon>Sorangiineae</taxon>
        <taxon>Pendulisporaceae</taxon>
        <taxon>Pendulispora</taxon>
    </lineage>
</organism>
<accession>A0ABZ2L454</accession>
<dbReference type="SUPFAM" id="SSF50118">
    <property type="entry name" value="Cell growth inhibitor/plasmid maintenance toxic component"/>
    <property type="match status" value="1"/>
</dbReference>
<reference evidence="1" key="1">
    <citation type="submission" date="2021-12" db="EMBL/GenBank/DDBJ databases">
        <title>Discovery of the Pendulisporaceae a myxobacterial family with distinct sporulation behavior and unique specialized metabolism.</title>
        <authorList>
            <person name="Garcia R."/>
            <person name="Popoff A."/>
            <person name="Bader C.D."/>
            <person name="Loehr J."/>
            <person name="Walesch S."/>
            <person name="Walt C."/>
            <person name="Boldt J."/>
            <person name="Bunk B."/>
            <person name="Haeckl F.J.F.P.J."/>
            <person name="Gunesch A.P."/>
            <person name="Birkelbach J."/>
            <person name="Nuebel U."/>
            <person name="Pietschmann T."/>
            <person name="Bach T."/>
            <person name="Mueller R."/>
        </authorList>
    </citation>
    <scope>NUCLEOTIDE SEQUENCE</scope>
    <source>
        <strain evidence="1">MSr11367</strain>
    </source>
</reference>